<dbReference type="Gene3D" id="3.90.870.10">
    <property type="entry name" value="DHBP synthase"/>
    <property type="match status" value="1"/>
</dbReference>
<comment type="pathway">
    <text evidence="2 5">Cofactor biosynthesis; riboflavin biosynthesis; 2-hydroxy-3-oxobutyl phosphate from D-ribulose 5-phosphate: step 1/1.</text>
</comment>
<gene>
    <name evidence="7" type="primary">ribB</name>
    <name evidence="7" type="ORF">V5S96_00810</name>
</gene>
<dbReference type="Pfam" id="PF00926">
    <property type="entry name" value="DHBP_synthase"/>
    <property type="match status" value="1"/>
</dbReference>
<protein>
    <recommendedName>
        <fullName evidence="5">3,4-dihydroxy-2-butanone 4-phosphate synthase</fullName>
        <shortName evidence="5">DHBP synthase</shortName>
        <ecNumber evidence="5">4.1.99.12</ecNumber>
    </recommendedName>
</protein>
<feature type="region of interest" description="Disordered" evidence="6">
    <location>
        <begin position="1"/>
        <end position="25"/>
    </location>
</feature>
<keyword evidence="4 5" id="KW-0479">Metal-binding</keyword>
<keyword evidence="3 5" id="KW-0686">Riboflavin biosynthesis</keyword>
<dbReference type="InterPro" id="IPR000422">
    <property type="entry name" value="DHBP_synthase_RibB"/>
</dbReference>
<evidence type="ECO:0000256" key="5">
    <source>
        <dbReference type="RuleBase" id="RU003843"/>
    </source>
</evidence>
<dbReference type="SUPFAM" id="SSF55821">
    <property type="entry name" value="YrdC/RibB"/>
    <property type="match status" value="1"/>
</dbReference>
<name>A0ABU8NV84_9CORY</name>
<evidence type="ECO:0000256" key="6">
    <source>
        <dbReference type="SAM" id="MobiDB-lite"/>
    </source>
</evidence>
<feature type="compositionally biased region" description="Basic and acidic residues" evidence="6">
    <location>
        <begin position="7"/>
        <end position="23"/>
    </location>
</feature>
<evidence type="ECO:0000256" key="2">
    <source>
        <dbReference type="ARBA" id="ARBA00004904"/>
    </source>
</evidence>
<comment type="caution">
    <text evidence="7">The sequence shown here is derived from an EMBL/GenBank/DDBJ whole genome shotgun (WGS) entry which is preliminary data.</text>
</comment>
<evidence type="ECO:0000313" key="7">
    <source>
        <dbReference type="EMBL" id="MEJ4098911.1"/>
    </source>
</evidence>
<dbReference type="InterPro" id="IPR017945">
    <property type="entry name" value="DHBP_synth_RibB-like_a/b_dom"/>
</dbReference>
<evidence type="ECO:0000313" key="8">
    <source>
        <dbReference type="Proteomes" id="UP001359781"/>
    </source>
</evidence>
<dbReference type="EC" id="4.1.99.12" evidence="5"/>
<reference evidence="7 8" key="1">
    <citation type="submission" date="2024-02" db="EMBL/GenBank/DDBJ databases">
        <title>Whole genome sequencing and characterization of Corynebacterium isolated from the ocular surface of dry eye disease sufferers.</title>
        <authorList>
            <person name="Naqvi M."/>
        </authorList>
    </citation>
    <scope>NUCLEOTIDE SEQUENCE [LARGE SCALE GENOMIC DNA]</scope>
    <source>
        <strain evidence="7 8">PCRF</strain>
    </source>
</reference>
<comment type="cofactor">
    <cofactor evidence="5">
        <name>Mg(2+)</name>
        <dbReference type="ChEBI" id="CHEBI:18420"/>
    </cofactor>
    <cofactor evidence="5">
        <name>Mn(2+)</name>
        <dbReference type="ChEBI" id="CHEBI:29035"/>
    </cofactor>
    <text evidence="5">Binds 2 divalent metal cations per subunit. Magnesium or manganese.</text>
</comment>
<dbReference type="PANTHER" id="PTHR21327">
    <property type="entry name" value="GTP CYCLOHYDROLASE II-RELATED"/>
    <property type="match status" value="1"/>
</dbReference>
<evidence type="ECO:0000256" key="1">
    <source>
        <dbReference type="ARBA" id="ARBA00002284"/>
    </source>
</evidence>
<proteinExistence type="inferred from homology"/>
<evidence type="ECO:0000256" key="4">
    <source>
        <dbReference type="ARBA" id="ARBA00022723"/>
    </source>
</evidence>
<comment type="function">
    <text evidence="1 5">Catalyzes the conversion of D-ribulose 5-phosphate to formate and 3,4-dihydroxy-2-butanone 4-phosphate.</text>
</comment>
<keyword evidence="5 7" id="KW-0456">Lyase</keyword>
<dbReference type="GO" id="GO:0008686">
    <property type="term" value="F:3,4-dihydroxy-2-butanone-4-phosphate synthase activity"/>
    <property type="evidence" value="ECO:0007669"/>
    <property type="project" value="UniProtKB-EC"/>
</dbReference>
<dbReference type="EMBL" id="JBAHVJ010000001">
    <property type="protein sequence ID" value="MEJ4098911.1"/>
    <property type="molecule type" value="Genomic_DNA"/>
</dbReference>
<keyword evidence="5" id="KW-0460">Magnesium</keyword>
<keyword evidence="5" id="KW-0464">Manganese</keyword>
<sequence>MRTIGIDMREKQGDSAIPHDRNQRKGRLAPIEDVVRAIRDGAMVVLVDDEDRENEGDLIIAAEKITSESVNFMITHGKGLLCMPMSAERAAELDLPPMVARNEDDFGTAFTISCDATASHGVTTGISASDRAITISLGAKGGSADDFHRPGHVFPLIARDGGTLTRVGHTEAGVDLARMAGLAPVAAIIEIVGEDGEMLRFPDLIEWCAEHGLLMTTIERLREYRRKQIDAGVSIDRNLDGGIF</sequence>
<dbReference type="NCBIfam" id="TIGR00506">
    <property type="entry name" value="ribB"/>
    <property type="match status" value="1"/>
</dbReference>
<comment type="catalytic activity">
    <reaction evidence="5">
        <text>D-ribulose 5-phosphate = (2S)-2-hydroxy-3-oxobutyl phosphate + formate + H(+)</text>
        <dbReference type="Rhea" id="RHEA:18457"/>
        <dbReference type="ChEBI" id="CHEBI:15378"/>
        <dbReference type="ChEBI" id="CHEBI:15740"/>
        <dbReference type="ChEBI" id="CHEBI:58121"/>
        <dbReference type="ChEBI" id="CHEBI:58830"/>
        <dbReference type="EC" id="4.1.99.12"/>
    </reaction>
</comment>
<keyword evidence="8" id="KW-1185">Reference proteome</keyword>
<evidence type="ECO:0000256" key="3">
    <source>
        <dbReference type="ARBA" id="ARBA00022619"/>
    </source>
</evidence>
<dbReference type="PANTHER" id="PTHR21327:SF18">
    <property type="entry name" value="3,4-DIHYDROXY-2-BUTANONE 4-PHOSPHATE SYNTHASE"/>
    <property type="match status" value="1"/>
</dbReference>
<comment type="similarity">
    <text evidence="5">Belongs to the DHBP synthase family.</text>
</comment>
<dbReference type="Proteomes" id="UP001359781">
    <property type="component" value="Unassembled WGS sequence"/>
</dbReference>
<organism evidence="7 8">
    <name type="scientific">Corynebacterium mastitidis</name>
    <dbReference type="NCBI Taxonomy" id="161890"/>
    <lineage>
        <taxon>Bacteria</taxon>
        <taxon>Bacillati</taxon>
        <taxon>Actinomycetota</taxon>
        <taxon>Actinomycetes</taxon>
        <taxon>Mycobacteriales</taxon>
        <taxon>Corynebacteriaceae</taxon>
        <taxon>Corynebacterium</taxon>
    </lineage>
</organism>
<accession>A0ABU8NV84</accession>
<dbReference type="RefSeq" id="WP_337889603.1">
    <property type="nucleotide sequence ID" value="NZ_JBAHVI010000002.1"/>
</dbReference>
<comment type="subunit">
    <text evidence="5">Homodimer.</text>
</comment>